<keyword evidence="1" id="KW-0472">Membrane</keyword>
<keyword evidence="3" id="KW-1185">Reference proteome</keyword>
<dbReference type="AlphaFoldDB" id="A0A2G9UJZ7"/>
<reference evidence="2 3" key="1">
    <citation type="submission" date="2015-09" db="EMBL/GenBank/DDBJ databases">
        <title>Draft genome of the parasitic nematode Teladorsagia circumcincta isolate WARC Sus (inbred).</title>
        <authorList>
            <person name="Mitreva M."/>
        </authorList>
    </citation>
    <scope>NUCLEOTIDE SEQUENCE [LARGE SCALE GENOMIC DNA]</scope>
    <source>
        <strain evidence="2 3">S</strain>
    </source>
</reference>
<proteinExistence type="predicted"/>
<keyword evidence="1" id="KW-0812">Transmembrane</keyword>
<accession>A0A2G9UJZ7</accession>
<dbReference type="OrthoDB" id="5975154at2759"/>
<evidence type="ECO:0000256" key="1">
    <source>
        <dbReference type="SAM" id="Phobius"/>
    </source>
</evidence>
<evidence type="ECO:0000313" key="3">
    <source>
        <dbReference type="Proteomes" id="UP000230423"/>
    </source>
</evidence>
<protein>
    <submittedName>
        <fullName evidence="2">Uncharacterized protein</fullName>
    </submittedName>
</protein>
<dbReference type="Proteomes" id="UP000230423">
    <property type="component" value="Unassembled WGS sequence"/>
</dbReference>
<gene>
    <name evidence="2" type="ORF">TELCIR_07572</name>
</gene>
<name>A0A2G9UJZ7_TELCI</name>
<dbReference type="InterPro" id="IPR038050">
    <property type="entry name" value="Neuro_actylchol_rec"/>
</dbReference>
<dbReference type="EMBL" id="KZ346230">
    <property type="protein sequence ID" value="PIO70571.1"/>
    <property type="molecule type" value="Genomic_DNA"/>
</dbReference>
<keyword evidence="1" id="KW-1133">Transmembrane helix</keyword>
<feature type="transmembrane region" description="Helical" evidence="1">
    <location>
        <begin position="66"/>
        <end position="88"/>
    </location>
</feature>
<sequence>MIPIIAGWGSQSDKRVISDFEILNVSTHLTYYANGEVSVIEPATASEMAASWSVLHTTIYFRRHSVMFGVCMLLPCLVTAAFNILPFFLTSLNYSVYALLSNVIIQAIFLQEMVNGMPLSASRVPKSGEGFKKHELRR</sequence>
<evidence type="ECO:0000313" key="2">
    <source>
        <dbReference type="EMBL" id="PIO70571.1"/>
    </source>
</evidence>
<dbReference type="Gene3D" id="1.20.58.390">
    <property type="entry name" value="Neurotransmitter-gated ion-channel transmembrane domain"/>
    <property type="match status" value="1"/>
</dbReference>
<organism evidence="2 3">
    <name type="scientific">Teladorsagia circumcincta</name>
    <name type="common">Brown stomach worm</name>
    <name type="synonym">Ostertagia circumcincta</name>
    <dbReference type="NCBI Taxonomy" id="45464"/>
    <lineage>
        <taxon>Eukaryota</taxon>
        <taxon>Metazoa</taxon>
        <taxon>Ecdysozoa</taxon>
        <taxon>Nematoda</taxon>
        <taxon>Chromadorea</taxon>
        <taxon>Rhabditida</taxon>
        <taxon>Rhabditina</taxon>
        <taxon>Rhabditomorpha</taxon>
        <taxon>Strongyloidea</taxon>
        <taxon>Trichostrongylidae</taxon>
        <taxon>Teladorsagia</taxon>
    </lineage>
</organism>